<feature type="region of interest" description="Disordered" evidence="2">
    <location>
        <begin position="205"/>
        <end position="224"/>
    </location>
</feature>
<dbReference type="Gene3D" id="3.30.40.10">
    <property type="entry name" value="Zinc/RING finger domain, C3HC4 (zinc finger)"/>
    <property type="match status" value="1"/>
</dbReference>
<dbReference type="InParanoid" id="A0A5N4B4F3"/>
<feature type="domain" description="HTH CENPB-type" evidence="3">
    <location>
        <begin position="55"/>
        <end position="132"/>
    </location>
</feature>
<dbReference type="PANTHER" id="PTHR21505:SF12">
    <property type="entry name" value="MADF DOMAIN-CONTAINING PROTEIN-RELATED"/>
    <property type="match status" value="1"/>
</dbReference>
<sequence length="441" mass="50745">MVRTYKTEDKWNSATMQAAVRSNTLSIRKSSQRFNIPKTCLLRRLHNVVDHPEPRNDTYKQVFTAEQEKVLLNHILDLESRFYGITATECRKLAFDLAESLNIKHPFNKDVKLAGYDWFTGFRKRNPQFSIRAPEPTSVARAVGFNRPQVERFFSLIESTLRKHNLQAHQIFNIDECGFNTVPVPRKILAHKGKKQVGCIATQKKGKGKQQMKNTKKRQVSSESEDDQQNTKCLYCNSSFLQSKSGEGWIQCLLCKQWAHDACAGVEDDEDCEVLIDEYQKTALEAIRDVLKQIRPTVTIADVKAKFNGLRTNFLNEYKKYEATLVSGTGDDNVYRPTIWYFDRLHFLLDNAAVRESYDFLTQQQEVTDDLATDVELAESQEYSERNEGDSRRRSEAWGEGKKRKVKNEDLVIEQAATVLQTLTKELNEPKQTPPHPSNIP</sequence>
<keyword evidence="1" id="KW-0238">DNA-binding</keyword>
<organism evidence="4 5">
    <name type="scientific">Photinus pyralis</name>
    <name type="common">Common eastern firefly</name>
    <name type="synonym">Lampyris pyralis</name>
    <dbReference type="NCBI Taxonomy" id="7054"/>
    <lineage>
        <taxon>Eukaryota</taxon>
        <taxon>Metazoa</taxon>
        <taxon>Ecdysozoa</taxon>
        <taxon>Arthropoda</taxon>
        <taxon>Hexapoda</taxon>
        <taxon>Insecta</taxon>
        <taxon>Pterygota</taxon>
        <taxon>Neoptera</taxon>
        <taxon>Endopterygota</taxon>
        <taxon>Coleoptera</taxon>
        <taxon>Polyphaga</taxon>
        <taxon>Elateriformia</taxon>
        <taxon>Elateroidea</taxon>
        <taxon>Lampyridae</taxon>
        <taxon>Lampyrinae</taxon>
        <taxon>Photinus</taxon>
    </lineage>
</organism>
<name>A0A5N4B4F3_PHOPY</name>
<evidence type="ECO:0000256" key="1">
    <source>
        <dbReference type="ARBA" id="ARBA00023125"/>
    </source>
</evidence>
<dbReference type="InterPro" id="IPR006578">
    <property type="entry name" value="MADF-dom"/>
</dbReference>
<dbReference type="PANTHER" id="PTHR21505">
    <property type="entry name" value="MADF DOMAIN-CONTAINING PROTEIN-RELATED"/>
    <property type="match status" value="1"/>
</dbReference>
<evidence type="ECO:0000259" key="3">
    <source>
        <dbReference type="PROSITE" id="PS51253"/>
    </source>
</evidence>
<accession>A0A5N4B4F3</accession>
<keyword evidence="5" id="KW-1185">Reference proteome</keyword>
<dbReference type="Proteomes" id="UP000327044">
    <property type="component" value="Unassembled WGS sequence"/>
</dbReference>
<dbReference type="AlphaFoldDB" id="A0A5N4B4F3"/>
<feature type="compositionally biased region" description="Basic and acidic residues" evidence="2">
    <location>
        <begin position="383"/>
        <end position="401"/>
    </location>
</feature>
<evidence type="ECO:0000313" key="5">
    <source>
        <dbReference type="Proteomes" id="UP000327044"/>
    </source>
</evidence>
<feature type="compositionally biased region" description="Pro residues" evidence="2">
    <location>
        <begin position="432"/>
        <end position="441"/>
    </location>
</feature>
<gene>
    <name evidence="4" type="ORF">PPYR_01442</name>
</gene>
<proteinExistence type="predicted"/>
<feature type="region of interest" description="Disordered" evidence="2">
    <location>
        <begin position="422"/>
        <end position="441"/>
    </location>
</feature>
<dbReference type="Pfam" id="PF10545">
    <property type="entry name" value="MADF_DNA_bdg"/>
    <property type="match status" value="1"/>
</dbReference>
<dbReference type="EMBL" id="VVIM01000001">
    <property type="protein sequence ID" value="KAB0804472.1"/>
    <property type="molecule type" value="Genomic_DNA"/>
</dbReference>
<dbReference type="PROSITE" id="PS51253">
    <property type="entry name" value="HTH_CENPB"/>
    <property type="match status" value="1"/>
</dbReference>
<dbReference type="InterPro" id="IPR013083">
    <property type="entry name" value="Znf_RING/FYVE/PHD"/>
</dbReference>
<dbReference type="InterPro" id="IPR006600">
    <property type="entry name" value="HTH_CenpB_DNA-bd_dom"/>
</dbReference>
<feature type="region of interest" description="Disordered" evidence="2">
    <location>
        <begin position="378"/>
        <end position="405"/>
    </location>
</feature>
<dbReference type="GO" id="GO:0003677">
    <property type="term" value="F:DNA binding"/>
    <property type="evidence" value="ECO:0007669"/>
    <property type="project" value="UniProtKB-KW"/>
</dbReference>
<dbReference type="SUPFAM" id="SSF57903">
    <property type="entry name" value="FYVE/PHD zinc finger"/>
    <property type="match status" value="1"/>
</dbReference>
<evidence type="ECO:0000313" key="4">
    <source>
        <dbReference type="EMBL" id="KAB0804472.1"/>
    </source>
</evidence>
<reference evidence="4 5" key="1">
    <citation type="journal article" date="2018" name="Elife">
        <title>Firefly genomes illuminate parallel origins of bioluminescence in beetles.</title>
        <authorList>
            <person name="Fallon T.R."/>
            <person name="Lower S.E."/>
            <person name="Chang C.H."/>
            <person name="Bessho-Uehara M."/>
            <person name="Martin G.J."/>
            <person name="Bewick A.J."/>
            <person name="Behringer M."/>
            <person name="Debat H.J."/>
            <person name="Wong I."/>
            <person name="Day J.C."/>
            <person name="Suvorov A."/>
            <person name="Silva C.J."/>
            <person name="Stanger-Hall K.F."/>
            <person name="Hall D.W."/>
            <person name="Schmitz R.J."/>
            <person name="Nelson D.R."/>
            <person name="Lewis S.M."/>
            <person name="Shigenobu S."/>
            <person name="Bybee S.M."/>
            <person name="Larracuente A.M."/>
            <person name="Oba Y."/>
            <person name="Weng J.K."/>
        </authorList>
    </citation>
    <scope>NUCLEOTIDE SEQUENCE [LARGE SCALE GENOMIC DNA]</scope>
    <source>
        <strain evidence="4">1611_PpyrPB1</strain>
        <tissue evidence="4">Whole body</tissue>
    </source>
</reference>
<evidence type="ECO:0000256" key="2">
    <source>
        <dbReference type="SAM" id="MobiDB-lite"/>
    </source>
</evidence>
<dbReference type="InterPro" id="IPR011011">
    <property type="entry name" value="Znf_FYVE_PHD"/>
</dbReference>
<protein>
    <recommendedName>
        <fullName evidence="3">HTH CENPB-type domain-containing protein</fullName>
    </recommendedName>
</protein>
<feature type="compositionally biased region" description="Basic residues" evidence="2">
    <location>
        <begin position="205"/>
        <end position="219"/>
    </location>
</feature>
<comment type="caution">
    <text evidence="4">The sequence shown here is derived from an EMBL/GenBank/DDBJ whole genome shotgun (WGS) entry which is preliminary data.</text>
</comment>